<feature type="transmembrane region" description="Helical" evidence="9">
    <location>
        <begin position="308"/>
        <end position="330"/>
    </location>
</feature>
<feature type="transmembrane region" description="Helical" evidence="9">
    <location>
        <begin position="177"/>
        <end position="199"/>
    </location>
</feature>
<feature type="transmembrane region" description="Helical" evidence="9">
    <location>
        <begin position="7"/>
        <end position="26"/>
    </location>
</feature>
<keyword evidence="7 8" id="KW-0472">Membrane</keyword>
<evidence type="ECO:0000256" key="3">
    <source>
        <dbReference type="ARBA" id="ARBA00022448"/>
    </source>
</evidence>
<dbReference type="InterPro" id="IPR038770">
    <property type="entry name" value="Na+/solute_symporter_sf"/>
</dbReference>
<dbReference type="NCBIfam" id="TIGR00832">
    <property type="entry name" value="acr3"/>
    <property type="match status" value="1"/>
</dbReference>
<keyword evidence="11" id="KW-1185">Reference proteome</keyword>
<dbReference type="PANTHER" id="PTHR43057">
    <property type="entry name" value="ARSENITE EFFLUX TRANSPORTER"/>
    <property type="match status" value="1"/>
</dbReference>
<keyword evidence="4 8" id="KW-1003">Cell membrane</keyword>
<feature type="transmembrane region" description="Helical" evidence="9">
    <location>
        <begin position="38"/>
        <end position="54"/>
    </location>
</feature>
<keyword evidence="5 8" id="KW-0812">Transmembrane</keyword>
<evidence type="ECO:0000256" key="8">
    <source>
        <dbReference type="PIRNR" id="PIRNR005508"/>
    </source>
</evidence>
<dbReference type="Gene3D" id="1.20.1530.20">
    <property type="match status" value="1"/>
</dbReference>
<accession>A0ABV2SFQ7</accession>
<feature type="transmembrane region" description="Helical" evidence="9">
    <location>
        <begin position="282"/>
        <end position="302"/>
    </location>
</feature>
<dbReference type="InterPro" id="IPR002657">
    <property type="entry name" value="BilAc:Na_symport/Acr3"/>
</dbReference>
<reference evidence="10 11" key="1">
    <citation type="submission" date="2024-06" db="EMBL/GenBank/DDBJ databases">
        <title>Genomic Encyclopedia of Type Strains, Phase V (KMG-V): Genome sequencing to study the core and pangenomes of soil and plant-associated prokaryotes.</title>
        <authorList>
            <person name="Whitman W."/>
        </authorList>
    </citation>
    <scope>NUCLEOTIDE SEQUENCE [LARGE SCALE GENOMIC DNA]</scope>
    <source>
        <strain evidence="10 11">NE40</strain>
    </source>
</reference>
<organism evidence="10 11">
    <name type="scientific">Endozoicomonas lisbonensis</name>
    <dbReference type="NCBI Taxonomy" id="3120522"/>
    <lineage>
        <taxon>Bacteria</taxon>
        <taxon>Pseudomonadati</taxon>
        <taxon>Pseudomonadota</taxon>
        <taxon>Gammaproteobacteria</taxon>
        <taxon>Oceanospirillales</taxon>
        <taxon>Endozoicomonadaceae</taxon>
        <taxon>Endozoicomonas</taxon>
    </lineage>
</organism>
<sequence length="343" mass="37420">MGFFERYLSIWVGLAMIAGLVGGTLFPDELAYLGSLEYASINFIIAVLIWLMIYPMMMQIDFSAIKNIHRRPKGLIVTLTVNWLIKPFTMALLGILFIRHLFGDVMGLIGPELANDYVAGMILLGVAPCTAMVFVWSQLTKGDANYTLVQVAVNDLIMVVAFAPVAAFLLGVTDVTVPWNTLILAVVLYIVIPLLAGLITRKVLRTPDALQAFGNRAKPLSILGLISTVILLFGFQAHQILANPLDIVLIAIPLIIQTILIFAIAYFWMYKWKEPHSVAAPGGMISASNFFELAVAVAISLFGLNSGAALATVVGVLVEVPVMLALVSFANRTRNRFPVNYAH</sequence>
<evidence type="ECO:0000256" key="6">
    <source>
        <dbReference type="ARBA" id="ARBA00022989"/>
    </source>
</evidence>
<dbReference type="Pfam" id="PF01758">
    <property type="entry name" value="SBF"/>
    <property type="match status" value="1"/>
</dbReference>
<name>A0ABV2SFQ7_9GAMM</name>
<dbReference type="Proteomes" id="UP001549366">
    <property type="component" value="Unassembled WGS sequence"/>
</dbReference>
<keyword evidence="6 8" id="KW-1133">Transmembrane helix</keyword>
<dbReference type="PIRSF" id="PIRSF005508">
    <property type="entry name" value="Acr3"/>
    <property type="match status" value="1"/>
</dbReference>
<keyword evidence="3 8" id="KW-0813">Transport</keyword>
<evidence type="ECO:0000256" key="4">
    <source>
        <dbReference type="ARBA" id="ARBA00022475"/>
    </source>
</evidence>
<feature type="transmembrane region" description="Helical" evidence="9">
    <location>
        <begin position="148"/>
        <end position="171"/>
    </location>
</feature>
<gene>
    <name evidence="10" type="ORF">V5J35_000965</name>
</gene>
<proteinExistence type="inferred from homology"/>
<feature type="transmembrane region" description="Helical" evidence="9">
    <location>
        <begin position="247"/>
        <end position="270"/>
    </location>
</feature>
<dbReference type="RefSeq" id="WP_354010157.1">
    <property type="nucleotide sequence ID" value="NZ_JBEWTA010000001.1"/>
</dbReference>
<dbReference type="PANTHER" id="PTHR43057:SF1">
    <property type="entry name" value="ARSENICAL-RESISTANCE PROTEIN 3"/>
    <property type="match status" value="1"/>
</dbReference>
<evidence type="ECO:0000313" key="10">
    <source>
        <dbReference type="EMBL" id="MET4755773.1"/>
    </source>
</evidence>
<feature type="transmembrane region" description="Helical" evidence="9">
    <location>
        <begin position="220"/>
        <end position="241"/>
    </location>
</feature>
<dbReference type="InterPro" id="IPR004706">
    <property type="entry name" value="Arsenical-R_Acr3"/>
</dbReference>
<feature type="transmembrane region" description="Helical" evidence="9">
    <location>
        <begin position="75"/>
        <end position="97"/>
    </location>
</feature>
<evidence type="ECO:0000256" key="9">
    <source>
        <dbReference type="SAM" id="Phobius"/>
    </source>
</evidence>
<comment type="subcellular location">
    <subcellularLocation>
        <location evidence="1 8">Cell membrane</location>
        <topology evidence="1 8">Multi-pass membrane protein</topology>
    </subcellularLocation>
</comment>
<evidence type="ECO:0000256" key="7">
    <source>
        <dbReference type="ARBA" id="ARBA00023136"/>
    </source>
</evidence>
<evidence type="ECO:0000256" key="2">
    <source>
        <dbReference type="ARBA" id="ARBA00010110"/>
    </source>
</evidence>
<evidence type="ECO:0000313" key="11">
    <source>
        <dbReference type="Proteomes" id="UP001549366"/>
    </source>
</evidence>
<comment type="similarity">
    <text evidence="2 8">Belongs to the arsenical resistance-3 (ACR3) (TC 2.A.59) family.</text>
</comment>
<evidence type="ECO:0000256" key="5">
    <source>
        <dbReference type="ARBA" id="ARBA00022692"/>
    </source>
</evidence>
<evidence type="ECO:0000256" key="1">
    <source>
        <dbReference type="ARBA" id="ARBA00004651"/>
    </source>
</evidence>
<feature type="transmembrane region" description="Helical" evidence="9">
    <location>
        <begin position="117"/>
        <end position="136"/>
    </location>
</feature>
<comment type="caution">
    <text evidence="10">The sequence shown here is derived from an EMBL/GenBank/DDBJ whole genome shotgun (WGS) entry which is preliminary data.</text>
</comment>
<protein>
    <submittedName>
        <fullName evidence="10">ACR3 family arsenite transporter</fullName>
    </submittedName>
</protein>
<dbReference type="EMBL" id="JBEWTB010000002">
    <property type="protein sequence ID" value="MET4755773.1"/>
    <property type="molecule type" value="Genomic_DNA"/>
</dbReference>